<dbReference type="AlphaFoldDB" id="A0A4Y9YDM0"/>
<evidence type="ECO:0000313" key="2">
    <source>
        <dbReference type="EMBL" id="TFY59657.1"/>
    </source>
</evidence>
<keyword evidence="3" id="KW-1185">Reference proteome</keyword>
<accession>A0A4Y9YDM0</accession>
<evidence type="ECO:0000313" key="3">
    <source>
        <dbReference type="Proteomes" id="UP000298327"/>
    </source>
</evidence>
<reference evidence="2 3" key="1">
    <citation type="submission" date="2019-02" db="EMBL/GenBank/DDBJ databases">
        <title>Genome sequencing of the rare red list fungi Dentipellis fragilis.</title>
        <authorList>
            <person name="Buettner E."/>
            <person name="Kellner H."/>
        </authorList>
    </citation>
    <scope>NUCLEOTIDE SEQUENCE [LARGE SCALE GENOMIC DNA]</scope>
    <source>
        <strain evidence="2 3">DSM 105465</strain>
    </source>
</reference>
<dbReference type="STRING" id="205917.A0A4Y9YDM0"/>
<dbReference type="OrthoDB" id="9991317at2759"/>
<evidence type="ECO:0000259" key="1">
    <source>
        <dbReference type="Pfam" id="PF12770"/>
    </source>
</evidence>
<comment type="caution">
    <text evidence="2">The sequence shown here is derived from an EMBL/GenBank/DDBJ whole genome shotgun (WGS) entry which is preliminary data.</text>
</comment>
<name>A0A4Y9YDM0_9AGAM</name>
<proteinExistence type="predicted"/>
<sequence>MAAGMHRRGPGGRGFRAGTGFKLHVQGLSSFSLTLGPHTTSPNIPIGVSVDYGPFTTVNVSEGANNIPLGLDSDFHSDARHVLRIDSWGWVDNRVNLESIALNHGAQLLPYTPSKLAFEFIGDSLSAAHSTYNYIIYDTFRRGALVRLSLVLTVHARPQSTLGPSLSEGATLIVIAISDAVNEAAAAAIQLQDYTSALEWLEQGRAIVWGQMIHLRTPVDDLRAEDPALAKELQDVSRQLERAGYPQNSGSTAEAADRLSIQQEVDLHHKLAARWESLIETVRSLPGFENFLRPRTIAELSLATHGGAIVVVNMHKSRCDALILRRTPDVQLQHVALPRMSYQRGLNLRSLMLQMLSSSNVRQADSKLTRSQASDELLLSPEFWSNVVEPALEDQLEPERGGRIASVGNMSLFERILKVLWLDLVKPVVDALGYERKPDSTLSEDLPHVTWCGTGPMAFLPLHAAGVYDDSDQAQQVFEYVVSSYTPSITPLLVTRFPTNQPPPKGILAISQSATLNKPALPGAAKELDAIKEYFNGSDISCLQDKSATVTNVIKAMDERPWIHLACHGVQRADDPTKSGFCLKDGMLELSAIMEKSLQHAELAFLSACQTATGDEKRPDEGIHLAAGMLLAGYRSVLGTMWSIKDRDSPFIADEVYKYLLRNEAEPNSRRAAYALHQAVARFRTTLQKNDFVQWVPFIHIGSAYSLQYNVPIATRTTLFAVVPS</sequence>
<dbReference type="InterPro" id="IPR024983">
    <property type="entry name" value="CHAT_dom"/>
</dbReference>
<feature type="domain" description="CHAT" evidence="1">
    <location>
        <begin position="416"/>
        <end position="703"/>
    </location>
</feature>
<protein>
    <recommendedName>
        <fullName evidence="1">CHAT domain-containing protein</fullName>
    </recommendedName>
</protein>
<dbReference type="Proteomes" id="UP000298327">
    <property type="component" value="Unassembled WGS sequence"/>
</dbReference>
<dbReference type="EMBL" id="SEOQ01000606">
    <property type="protein sequence ID" value="TFY59657.1"/>
    <property type="molecule type" value="Genomic_DNA"/>
</dbReference>
<dbReference type="Pfam" id="PF12770">
    <property type="entry name" value="CHAT"/>
    <property type="match status" value="1"/>
</dbReference>
<gene>
    <name evidence="2" type="ORF">EVG20_g7702</name>
</gene>
<organism evidence="2 3">
    <name type="scientific">Dentipellis fragilis</name>
    <dbReference type="NCBI Taxonomy" id="205917"/>
    <lineage>
        <taxon>Eukaryota</taxon>
        <taxon>Fungi</taxon>
        <taxon>Dikarya</taxon>
        <taxon>Basidiomycota</taxon>
        <taxon>Agaricomycotina</taxon>
        <taxon>Agaricomycetes</taxon>
        <taxon>Russulales</taxon>
        <taxon>Hericiaceae</taxon>
        <taxon>Dentipellis</taxon>
    </lineage>
</organism>